<comment type="caution">
    <text evidence="5">The sequence shown here is derived from an EMBL/GenBank/DDBJ whole genome shotgun (WGS) entry which is preliminary data.</text>
</comment>
<dbReference type="Proteomes" id="UP000585474">
    <property type="component" value="Unassembled WGS sequence"/>
</dbReference>
<evidence type="ECO:0000256" key="1">
    <source>
        <dbReference type="ARBA" id="ARBA00005485"/>
    </source>
</evidence>
<evidence type="ECO:0000259" key="4">
    <source>
        <dbReference type="Pfam" id="PF22600"/>
    </source>
</evidence>
<dbReference type="AlphaFoldDB" id="A0A7J0F5G2"/>
<protein>
    <recommendedName>
        <fullName evidence="4">Poly(A) RNA polymerase mitochondrial-like central palm domain-containing protein</fullName>
    </recommendedName>
</protein>
<gene>
    <name evidence="5" type="ORF">Acr_09g0002890</name>
</gene>
<sequence>MESGNETRMVSQSYSYRAKDLDESCNNILKIKMSELQKTKEELKRAKDDATQSFLDSKTLVDHLEKLQSNLAAMKSRINMSTIVGSELESQLEMIDSSIRSKKEDELKIRTTINEMNQDLDQTRVEMEQVKLEKDEERRARSELKQVLRLKRQTLRALQLTLRAVRLESEAFGSSAGDALHYINHSEMDNTTVQLTQEEYYELTRRAREETSLADWRVSVSTEQRLVAKTSRDSALKRLKELHTDKKLRRRKMKEKVDGNITRDAEQDSRLNVGAPVDSRQIAFPKARAKLMAESSSQGKPRQQLRKSRNNKKTSQEKETILLCSNQYLSCKNDFRIVWMIRCLLKKAKKLELKGIQKNKINPEHIPALEEILHDVYVICRPKPIHYHNRKDLVRIFNEIAKEIYGYSDDTPVVEEFGSFLMDIFSAKSDLDLSVNFSDKEVDFPREKKIKSLRKFGKKLYALQRRGHVCSVQQILTAKVPILKVVDRGSGIECDISVENRDGILKSQIVHMISSIDERFQMLSFLVINYLSFVLLFRWLPS</sequence>
<dbReference type="GO" id="GO:0031123">
    <property type="term" value="P:RNA 3'-end processing"/>
    <property type="evidence" value="ECO:0007669"/>
    <property type="project" value="TreeGrafter"/>
</dbReference>
<evidence type="ECO:0000256" key="2">
    <source>
        <dbReference type="SAM" id="Coils"/>
    </source>
</evidence>
<feature type="coiled-coil region" evidence="2">
    <location>
        <begin position="113"/>
        <end position="147"/>
    </location>
</feature>
<feature type="domain" description="Poly(A) RNA polymerase mitochondrial-like central palm" evidence="4">
    <location>
        <begin position="370"/>
        <end position="514"/>
    </location>
</feature>
<feature type="compositionally biased region" description="Basic and acidic residues" evidence="3">
    <location>
        <begin position="255"/>
        <end position="269"/>
    </location>
</feature>
<comment type="similarity">
    <text evidence="1">Belongs to the WEB family.</text>
</comment>
<feature type="compositionally biased region" description="Basic residues" evidence="3">
    <location>
        <begin position="303"/>
        <end position="312"/>
    </location>
</feature>
<keyword evidence="6" id="KW-1185">Reference proteome</keyword>
<organism evidence="5 6">
    <name type="scientific">Actinidia rufa</name>
    <dbReference type="NCBI Taxonomy" id="165716"/>
    <lineage>
        <taxon>Eukaryota</taxon>
        <taxon>Viridiplantae</taxon>
        <taxon>Streptophyta</taxon>
        <taxon>Embryophyta</taxon>
        <taxon>Tracheophyta</taxon>
        <taxon>Spermatophyta</taxon>
        <taxon>Magnoliopsida</taxon>
        <taxon>eudicotyledons</taxon>
        <taxon>Gunneridae</taxon>
        <taxon>Pentapetalae</taxon>
        <taxon>asterids</taxon>
        <taxon>Ericales</taxon>
        <taxon>Actinidiaceae</taxon>
        <taxon>Actinidia</taxon>
    </lineage>
</organism>
<evidence type="ECO:0000313" key="6">
    <source>
        <dbReference type="Proteomes" id="UP000585474"/>
    </source>
</evidence>
<evidence type="ECO:0000256" key="3">
    <source>
        <dbReference type="SAM" id="MobiDB-lite"/>
    </source>
</evidence>
<dbReference type="PANTHER" id="PTHR12271:SF134">
    <property type="entry name" value="NUCLEOTIDYLTRANSFERASE FAMILY PROTEIN"/>
    <property type="match status" value="1"/>
</dbReference>
<dbReference type="GO" id="GO:0016779">
    <property type="term" value="F:nucleotidyltransferase activity"/>
    <property type="evidence" value="ECO:0007669"/>
    <property type="project" value="TreeGrafter"/>
</dbReference>
<dbReference type="Pfam" id="PF22600">
    <property type="entry name" value="MTPAP-like_central"/>
    <property type="match status" value="1"/>
</dbReference>
<dbReference type="OrthoDB" id="2274644at2759"/>
<dbReference type="Pfam" id="PF05701">
    <property type="entry name" value="WEMBL"/>
    <property type="match status" value="1"/>
</dbReference>
<dbReference type="Gene3D" id="3.30.460.10">
    <property type="entry name" value="Beta Polymerase, domain 2"/>
    <property type="match status" value="1"/>
</dbReference>
<keyword evidence="2" id="KW-0175">Coiled coil</keyword>
<dbReference type="InterPro" id="IPR043519">
    <property type="entry name" value="NT_sf"/>
</dbReference>
<dbReference type="CDD" id="cd05402">
    <property type="entry name" value="NT_PAP_TUTase"/>
    <property type="match status" value="1"/>
</dbReference>
<dbReference type="SUPFAM" id="SSF81301">
    <property type="entry name" value="Nucleotidyltransferase"/>
    <property type="match status" value="1"/>
</dbReference>
<reference evidence="5 6" key="1">
    <citation type="submission" date="2019-07" db="EMBL/GenBank/DDBJ databases">
        <title>De Novo Assembly of kiwifruit Actinidia rufa.</title>
        <authorList>
            <person name="Sugita-Konishi S."/>
            <person name="Sato K."/>
            <person name="Mori E."/>
            <person name="Abe Y."/>
            <person name="Kisaki G."/>
            <person name="Hamano K."/>
            <person name="Suezawa K."/>
            <person name="Otani M."/>
            <person name="Fukuda T."/>
            <person name="Manabe T."/>
            <person name="Gomi K."/>
            <person name="Tabuchi M."/>
            <person name="Akimitsu K."/>
            <person name="Kataoka I."/>
        </authorList>
    </citation>
    <scope>NUCLEOTIDE SEQUENCE [LARGE SCALE GENOMIC DNA]</scope>
    <source>
        <strain evidence="6">cv. Fuchu</strain>
    </source>
</reference>
<proteinExistence type="inferred from homology"/>
<feature type="region of interest" description="Disordered" evidence="3">
    <location>
        <begin position="288"/>
        <end position="316"/>
    </location>
</feature>
<name>A0A7J0F5G2_9ERIC</name>
<dbReference type="InterPro" id="IPR008545">
    <property type="entry name" value="Web"/>
</dbReference>
<dbReference type="PANTHER" id="PTHR12271">
    <property type="entry name" value="POLY A POLYMERASE CID PAP -RELATED"/>
    <property type="match status" value="1"/>
</dbReference>
<dbReference type="EMBL" id="BJWL01000009">
    <property type="protein sequence ID" value="GFY93843.1"/>
    <property type="molecule type" value="Genomic_DNA"/>
</dbReference>
<dbReference type="InterPro" id="IPR054708">
    <property type="entry name" value="MTPAP-like_central"/>
</dbReference>
<feature type="coiled-coil region" evidence="2">
    <location>
        <begin position="26"/>
        <end position="53"/>
    </location>
</feature>
<evidence type="ECO:0000313" key="5">
    <source>
        <dbReference type="EMBL" id="GFY93843.1"/>
    </source>
</evidence>
<feature type="region of interest" description="Disordered" evidence="3">
    <location>
        <begin position="244"/>
        <end position="272"/>
    </location>
</feature>
<accession>A0A7J0F5G2</accession>